<dbReference type="AlphaFoldDB" id="A0A6I4I0K1"/>
<evidence type="ECO:0000313" key="1">
    <source>
        <dbReference type="EMBL" id="QQL51090.1"/>
    </source>
</evidence>
<evidence type="ECO:0000313" key="2">
    <source>
        <dbReference type="Proteomes" id="UP000429232"/>
    </source>
</evidence>
<organism evidence="1 2">
    <name type="scientific">Mucilaginibacter ginkgonis</name>
    <dbReference type="NCBI Taxonomy" id="2682091"/>
    <lineage>
        <taxon>Bacteria</taxon>
        <taxon>Pseudomonadati</taxon>
        <taxon>Bacteroidota</taxon>
        <taxon>Sphingobacteriia</taxon>
        <taxon>Sphingobacteriales</taxon>
        <taxon>Sphingobacteriaceae</taxon>
        <taxon>Mucilaginibacter</taxon>
    </lineage>
</organism>
<sequence>MQLTSFINKVVEKSAPMSATDSAKLNTDCQQWYDQQLSAAVDAQKTGNTSFLQKIILHTDKWYCRLAFAVAFPIVTSFISGMLNPGQDPEDMQDVH</sequence>
<proteinExistence type="predicted"/>
<dbReference type="RefSeq" id="WP_157523663.1">
    <property type="nucleotide sequence ID" value="NZ_CP066775.1"/>
</dbReference>
<name>A0A6I4I0K1_9SPHI</name>
<dbReference type="EMBL" id="CP066775">
    <property type="protein sequence ID" value="QQL51090.1"/>
    <property type="molecule type" value="Genomic_DNA"/>
</dbReference>
<keyword evidence="2" id="KW-1185">Reference proteome</keyword>
<gene>
    <name evidence="1" type="ORF">GO620_006470</name>
</gene>
<dbReference type="KEGG" id="mgik:GO620_006470"/>
<protein>
    <submittedName>
        <fullName evidence="1">Uncharacterized protein</fullName>
    </submittedName>
</protein>
<dbReference type="Proteomes" id="UP000429232">
    <property type="component" value="Chromosome"/>
</dbReference>
<reference evidence="1 2" key="1">
    <citation type="submission" date="2020-12" db="EMBL/GenBank/DDBJ databases">
        <title>HMF7856_wgs.fasta genome submission.</title>
        <authorList>
            <person name="Kang H."/>
            <person name="Kim H."/>
            <person name="Joh K."/>
        </authorList>
    </citation>
    <scope>NUCLEOTIDE SEQUENCE [LARGE SCALE GENOMIC DNA]</scope>
    <source>
        <strain evidence="1 2">HMF7856</strain>
    </source>
</reference>
<accession>A0A6I4I0K1</accession>